<keyword evidence="3" id="KW-1185">Reference proteome</keyword>
<keyword evidence="2" id="KW-0012">Acyltransferase</keyword>
<dbReference type="InterPro" id="IPR016181">
    <property type="entry name" value="Acyl_CoA_acyltransferase"/>
</dbReference>
<dbReference type="EMBL" id="JBHSSM010000001">
    <property type="protein sequence ID" value="MFC6313972.1"/>
    <property type="molecule type" value="Genomic_DNA"/>
</dbReference>
<dbReference type="Proteomes" id="UP001596310">
    <property type="component" value="Unassembled WGS sequence"/>
</dbReference>
<proteinExistence type="predicted"/>
<keyword evidence="2" id="KW-0808">Transferase</keyword>
<sequence length="181" mass="21163">MSQIKYHRISWQDWSTNRQIHQLYLTAFPAVERSPYLSLQFQVLIGKIQCVAYYDQDTFIGFTYLTTVGDTVYLLYFAVAPNLRGQGYGTQILAKVQELAAGRNLALDIEIVDRHADNFTQRLSRRNFYLRNGFQGGQYRFSISGERYELLTTNEDWTWSECDYLVQRLWPDQAFGENGAR</sequence>
<protein>
    <submittedName>
        <fullName evidence="2">GNAT family N-acetyltransferase</fullName>
        <ecNumber evidence="2">2.3.1.-</ecNumber>
    </submittedName>
</protein>
<accession>A0ABW1UM38</accession>
<comment type="caution">
    <text evidence="2">The sequence shown here is derived from an EMBL/GenBank/DDBJ whole genome shotgun (WGS) entry which is preliminary data.</text>
</comment>
<evidence type="ECO:0000259" key="1">
    <source>
        <dbReference type="PROSITE" id="PS51186"/>
    </source>
</evidence>
<dbReference type="Pfam" id="PF13508">
    <property type="entry name" value="Acetyltransf_7"/>
    <property type="match status" value="1"/>
</dbReference>
<evidence type="ECO:0000313" key="3">
    <source>
        <dbReference type="Proteomes" id="UP001596310"/>
    </source>
</evidence>
<reference evidence="3" key="1">
    <citation type="journal article" date="2019" name="Int. J. Syst. Evol. Microbiol.">
        <title>The Global Catalogue of Microorganisms (GCM) 10K type strain sequencing project: providing services to taxonomists for standard genome sequencing and annotation.</title>
        <authorList>
            <consortium name="The Broad Institute Genomics Platform"/>
            <consortium name="The Broad Institute Genome Sequencing Center for Infectious Disease"/>
            <person name="Wu L."/>
            <person name="Ma J."/>
        </authorList>
    </citation>
    <scope>NUCLEOTIDE SEQUENCE [LARGE SCALE GENOMIC DNA]</scope>
    <source>
        <strain evidence="3">CCM 8897</strain>
    </source>
</reference>
<evidence type="ECO:0000313" key="2">
    <source>
        <dbReference type="EMBL" id="MFC6313972.1"/>
    </source>
</evidence>
<dbReference type="SUPFAM" id="SSF55729">
    <property type="entry name" value="Acyl-CoA N-acyltransferases (Nat)"/>
    <property type="match status" value="1"/>
</dbReference>
<organism evidence="2 3">
    <name type="scientific">Lapidilactobacillus achengensis</name>
    <dbReference type="NCBI Taxonomy" id="2486000"/>
    <lineage>
        <taxon>Bacteria</taxon>
        <taxon>Bacillati</taxon>
        <taxon>Bacillota</taxon>
        <taxon>Bacilli</taxon>
        <taxon>Lactobacillales</taxon>
        <taxon>Lactobacillaceae</taxon>
        <taxon>Lapidilactobacillus</taxon>
    </lineage>
</organism>
<dbReference type="RefSeq" id="WP_164511226.1">
    <property type="nucleotide sequence ID" value="NZ_JBHSSM010000001.1"/>
</dbReference>
<dbReference type="EC" id="2.3.1.-" evidence="2"/>
<name>A0ABW1UM38_9LACO</name>
<feature type="domain" description="N-acetyltransferase" evidence="1">
    <location>
        <begin position="4"/>
        <end position="155"/>
    </location>
</feature>
<dbReference type="PROSITE" id="PS51186">
    <property type="entry name" value="GNAT"/>
    <property type="match status" value="1"/>
</dbReference>
<dbReference type="Gene3D" id="3.40.630.30">
    <property type="match status" value="1"/>
</dbReference>
<gene>
    <name evidence="2" type="ORF">ACFQHW_00040</name>
</gene>
<dbReference type="CDD" id="cd04301">
    <property type="entry name" value="NAT_SF"/>
    <property type="match status" value="1"/>
</dbReference>
<dbReference type="InterPro" id="IPR000182">
    <property type="entry name" value="GNAT_dom"/>
</dbReference>
<dbReference type="GO" id="GO:0016746">
    <property type="term" value="F:acyltransferase activity"/>
    <property type="evidence" value="ECO:0007669"/>
    <property type="project" value="UniProtKB-KW"/>
</dbReference>